<keyword evidence="2" id="KW-0489">Methyltransferase</keyword>
<organism evidence="2 3">
    <name type="scientific">Goodfellowiella coeruleoviolacea</name>
    <dbReference type="NCBI Taxonomy" id="334858"/>
    <lineage>
        <taxon>Bacteria</taxon>
        <taxon>Bacillati</taxon>
        <taxon>Actinomycetota</taxon>
        <taxon>Actinomycetes</taxon>
        <taxon>Pseudonocardiales</taxon>
        <taxon>Pseudonocardiaceae</taxon>
        <taxon>Goodfellowiella</taxon>
    </lineage>
</organism>
<evidence type="ECO:0000313" key="3">
    <source>
        <dbReference type="Proteomes" id="UP001206128"/>
    </source>
</evidence>
<dbReference type="Proteomes" id="UP001206128">
    <property type="component" value="Unassembled WGS sequence"/>
</dbReference>
<evidence type="ECO:0000313" key="2">
    <source>
        <dbReference type="EMBL" id="MCP2167228.1"/>
    </source>
</evidence>
<evidence type="ECO:0000259" key="1">
    <source>
        <dbReference type="Pfam" id="PF13649"/>
    </source>
</evidence>
<comment type="caution">
    <text evidence="2">The sequence shown here is derived from an EMBL/GenBank/DDBJ whole genome shotgun (WGS) entry which is preliminary data.</text>
</comment>
<dbReference type="GO" id="GO:0032259">
    <property type="term" value="P:methylation"/>
    <property type="evidence" value="ECO:0007669"/>
    <property type="project" value="UniProtKB-KW"/>
</dbReference>
<gene>
    <name evidence="2" type="ORF">LX83_004101</name>
</gene>
<dbReference type="SUPFAM" id="SSF53335">
    <property type="entry name" value="S-adenosyl-L-methionine-dependent methyltransferases"/>
    <property type="match status" value="1"/>
</dbReference>
<feature type="domain" description="Methyltransferase" evidence="1">
    <location>
        <begin position="52"/>
        <end position="138"/>
    </location>
</feature>
<protein>
    <submittedName>
        <fullName evidence="2">Methyltransferase domain-containing protein</fullName>
    </submittedName>
</protein>
<keyword evidence="3" id="KW-1185">Reference proteome</keyword>
<sequence length="204" mass="21012">MTATAFDRGLRGEHCALELATGERVALPIARWHAAPGAGDRLLLARCTGPTLDVGCGPGRLTAALTARGVAALGVDISPVAVRLTRARGGIAVCRDVFGALPGAGRWRHVLLADGNIGIGGDPVRLLRRVAALLAGGGTVVAEVDEPGVGLRPGPVRLAEADGWFPWAWLGADAVPEVAAAAGLAVRWAGRCGARWFAELERAR</sequence>
<dbReference type="AlphaFoldDB" id="A0AAE3KM63"/>
<dbReference type="RefSeq" id="WP_253773886.1">
    <property type="nucleotide sequence ID" value="NZ_JAMTCK010000009.1"/>
</dbReference>
<accession>A0AAE3KM63</accession>
<reference evidence="2" key="1">
    <citation type="submission" date="2022-06" db="EMBL/GenBank/DDBJ databases">
        <title>Genomic Encyclopedia of Archaeal and Bacterial Type Strains, Phase II (KMG-II): from individual species to whole genera.</title>
        <authorList>
            <person name="Goeker M."/>
        </authorList>
    </citation>
    <scope>NUCLEOTIDE SEQUENCE</scope>
    <source>
        <strain evidence="2">DSM 43935</strain>
    </source>
</reference>
<dbReference type="InterPro" id="IPR041698">
    <property type="entry name" value="Methyltransf_25"/>
</dbReference>
<dbReference type="CDD" id="cd02440">
    <property type="entry name" value="AdoMet_MTases"/>
    <property type="match status" value="1"/>
</dbReference>
<dbReference type="Pfam" id="PF13649">
    <property type="entry name" value="Methyltransf_25"/>
    <property type="match status" value="1"/>
</dbReference>
<keyword evidence="2" id="KW-0808">Transferase</keyword>
<dbReference type="GO" id="GO:0008168">
    <property type="term" value="F:methyltransferase activity"/>
    <property type="evidence" value="ECO:0007669"/>
    <property type="project" value="UniProtKB-KW"/>
</dbReference>
<dbReference type="EMBL" id="JAMTCK010000009">
    <property type="protein sequence ID" value="MCP2167228.1"/>
    <property type="molecule type" value="Genomic_DNA"/>
</dbReference>
<dbReference type="InterPro" id="IPR029063">
    <property type="entry name" value="SAM-dependent_MTases_sf"/>
</dbReference>
<proteinExistence type="predicted"/>
<name>A0AAE3KM63_9PSEU</name>
<dbReference type="Gene3D" id="3.40.50.150">
    <property type="entry name" value="Vaccinia Virus protein VP39"/>
    <property type="match status" value="1"/>
</dbReference>